<sequence>MMEKDIILFDGVCNLCNGAINFIIKRDPKDHYRFAALQSDIGEELLAKHDIDPEKTDSIVLIRNGSAFAKAGAALRIAKKMSGAWPLLYGLTIIPKFISNAVYDYIAYHRYKWFGKKESCMIPTPELKKKFL</sequence>
<dbReference type="OrthoDB" id="9785438at2"/>
<dbReference type="GO" id="GO:0015035">
    <property type="term" value="F:protein-disulfide reductase activity"/>
    <property type="evidence" value="ECO:0007669"/>
    <property type="project" value="InterPro"/>
</dbReference>
<organism evidence="1 2">
    <name type="scientific">Nonlabens spongiae</name>
    <dbReference type="NCBI Taxonomy" id="331648"/>
    <lineage>
        <taxon>Bacteria</taxon>
        <taxon>Pseudomonadati</taxon>
        <taxon>Bacteroidota</taxon>
        <taxon>Flavobacteriia</taxon>
        <taxon>Flavobacteriales</taxon>
        <taxon>Flavobacteriaceae</taxon>
        <taxon>Nonlabens</taxon>
    </lineage>
</organism>
<evidence type="ECO:0000313" key="1">
    <source>
        <dbReference type="EMBL" id="ARN77814.1"/>
    </source>
</evidence>
<dbReference type="AlphaFoldDB" id="A0A1W6MJM3"/>
<dbReference type="InterPro" id="IPR052927">
    <property type="entry name" value="DCC_oxidoreductase"/>
</dbReference>
<gene>
    <name evidence="1" type="ORF">BST97_07260</name>
</gene>
<protein>
    <submittedName>
        <fullName evidence="1">Thiol-disulfide oxidoreductase</fullName>
    </submittedName>
</protein>
<dbReference type="Pfam" id="PF04134">
    <property type="entry name" value="DCC1-like"/>
    <property type="match status" value="1"/>
</dbReference>
<name>A0A1W6MJM3_9FLAO</name>
<dbReference type="RefSeq" id="WP_085766612.1">
    <property type="nucleotide sequence ID" value="NZ_CP019344.1"/>
</dbReference>
<dbReference type="EMBL" id="CP019344">
    <property type="protein sequence ID" value="ARN77814.1"/>
    <property type="molecule type" value="Genomic_DNA"/>
</dbReference>
<dbReference type="STRING" id="331648.BST97_07260"/>
<dbReference type="PANTHER" id="PTHR33639:SF2">
    <property type="entry name" value="DUF393 DOMAIN-CONTAINING PROTEIN"/>
    <property type="match status" value="1"/>
</dbReference>
<evidence type="ECO:0000313" key="2">
    <source>
        <dbReference type="Proteomes" id="UP000193431"/>
    </source>
</evidence>
<accession>A0A1W6MJM3</accession>
<reference evidence="1 2" key="1">
    <citation type="submission" date="2016-11" db="EMBL/GenBank/DDBJ databases">
        <title>Trade-off between light-utilization and light-protection in marine flavobacteria.</title>
        <authorList>
            <person name="Kumagai Y."/>
        </authorList>
    </citation>
    <scope>NUCLEOTIDE SEQUENCE [LARGE SCALE GENOMIC DNA]</scope>
    <source>
        <strain evidence="1 2">JCM 13191</strain>
    </source>
</reference>
<dbReference type="PANTHER" id="PTHR33639">
    <property type="entry name" value="THIOL-DISULFIDE OXIDOREDUCTASE DCC"/>
    <property type="match status" value="1"/>
</dbReference>
<dbReference type="Proteomes" id="UP000193431">
    <property type="component" value="Chromosome"/>
</dbReference>
<keyword evidence="2" id="KW-1185">Reference proteome</keyword>
<dbReference type="InterPro" id="IPR007263">
    <property type="entry name" value="DCC1-like"/>
</dbReference>
<proteinExistence type="predicted"/>